<reference evidence="5" key="2">
    <citation type="journal article" date="2020" name="mSystems">
        <title>Genome- and Community-Level Interaction Insights into Carbon Utilization and Element Cycling Functions of Hydrothermarchaeota in Hydrothermal Sediment.</title>
        <authorList>
            <person name="Zhou Z."/>
            <person name="Liu Y."/>
            <person name="Xu W."/>
            <person name="Pan J."/>
            <person name="Luo Z.H."/>
            <person name="Li M."/>
        </authorList>
    </citation>
    <scope>NUCLEOTIDE SEQUENCE [LARGE SCALE GENOMIC DNA]</scope>
    <source>
        <strain evidence="5">HyVt-386</strain>
    </source>
</reference>
<comment type="caution">
    <text evidence="6">The sequence shown here is derived from an EMBL/GenBank/DDBJ whole genome shotgun (WGS) entry which is preliminary data.</text>
</comment>
<dbReference type="PANTHER" id="PTHR42788">
    <property type="entry name" value="TAURINE IMPORT ATP-BINDING PROTEIN-RELATED"/>
    <property type="match status" value="1"/>
</dbReference>
<dbReference type="CDD" id="cd03293">
    <property type="entry name" value="ABC_NrtD_SsuB_transporters"/>
    <property type="match status" value="1"/>
</dbReference>
<gene>
    <name evidence="5" type="ORF">ENI32_08420</name>
    <name evidence="6" type="ORF">SBU_000842</name>
</gene>
<dbReference type="PANTHER" id="PTHR42788:SF13">
    <property type="entry name" value="ALIPHATIC SULFONATES IMPORT ATP-BINDING PROTEIN SSUB"/>
    <property type="match status" value="1"/>
</dbReference>
<keyword evidence="3 6" id="KW-0067">ATP-binding</keyword>
<protein>
    <submittedName>
        <fullName evidence="5">ABC transporter ATP-binding protein</fullName>
    </submittedName>
    <submittedName>
        <fullName evidence="6">ABC-type sulfonate/taurin/nitrate/bicarbonate transporter, ATP-binding protein</fullName>
    </submittedName>
</protein>
<dbReference type="STRING" id="1839936.SBU_000842"/>
<dbReference type="EMBL" id="LYOR01000003">
    <property type="protein sequence ID" value="OFV66300.1"/>
    <property type="molecule type" value="Genomic_DNA"/>
</dbReference>
<dbReference type="AlphaFoldDB" id="A0A1F2P4X0"/>
<dbReference type="GO" id="GO:0016887">
    <property type="term" value="F:ATP hydrolysis activity"/>
    <property type="evidence" value="ECO:0007669"/>
    <property type="project" value="InterPro"/>
</dbReference>
<dbReference type="Pfam" id="PF00005">
    <property type="entry name" value="ABC_tran"/>
    <property type="match status" value="1"/>
</dbReference>
<evidence type="ECO:0000256" key="2">
    <source>
        <dbReference type="ARBA" id="ARBA00022741"/>
    </source>
</evidence>
<dbReference type="InterPro" id="IPR050166">
    <property type="entry name" value="ABC_transporter_ATP-bind"/>
</dbReference>
<dbReference type="Proteomes" id="UP000885936">
    <property type="component" value="Unassembled WGS sequence"/>
</dbReference>
<proteinExistence type="predicted"/>
<feature type="domain" description="ABC transporter" evidence="4">
    <location>
        <begin position="4"/>
        <end position="231"/>
    </location>
</feature>
<evidence type="ECO:0000313" key="7">
    <source>
        <dbReference type="Proteomes" id="UP000185779"/>
    </source>
</evidence>
<evidence type="ECO:0000313" key="5">
    <source>
        <dbReference type="EMBL" id="HEC57872.1"/>
    </source>
</evidence>
<keyword evidence="2" id="KW-0547">Nucleotide-binding</keyword>
<dbReference type="InterPro" id="IPR003439">
    <property type="entry name" value="ABC_transporter-like_ATP-bd"/>
</dbReference>
<dbReference type="InterPro" id="IPR003593">
    <property type="entry name" value="AAA+_ATPase"/>
</dbReference>
<dbReference type="Gene3D" id="3.40.50.300">
    <property type="entry name" value="P-loop containing nucleotide triphosphate hydrolases"/>
    <property type="match status" value="1"/>
</dbReference>
<name>A0A1F2P4X0_9EURY</name>
<dbReference type="InterPro" id="IPR027417">
    <property type="entry name" value="P-loop_NTPase"/>
</dbReference>
<accession>A0A1F2P4X0</accession>
<evidence type="ECO:0000313" key="6">
    <source>
        <dbReference type="EMBL" id="OFV66300.1"/>
    </source>
</evidence>
<dbReference type="InterPro" id="IPR017871">
    <property type="entry name" value="ABC_transporter-like_CS"/>
</dbReference>
<evidence type="ECO:0000256" key="1">
    <source>
        <dbReference type="ARBA" id="ARBA00022448"/>
    </source>
</evidence>
<keyword evidence="1" id="KW-0813">Transport</keyword>
<dbReference type="PROSITE" id="PS50893">
    <property type="entry name" value="ABC_TRANSPORTER_2"/>
    <property type="match status" value="1"/>
</dbReference>
<dbReference type="SUPFAM" id="SSF52540">
    <property type="entry name" value="P-loop containing nucleoside triphosphate hydrolases"/>
    <property type="match status" value="1"/>
</dbReference>
<organism evidence="6 7">
    <name type="scientific">Candidatus Syntropharchaeum butanivorans</name>
    <dbReference type="NCBI Taxonomy" id="1839936"/>
    <lineage>
        <taxon>Archaea</taxon>
        <taxon>Methanobacteriati</taxon>
        <taxon>Methanobacteriota</taxon>
        <taxon>Stenosarchaea group</taxon>
        <taxon>Methanomicrobia</taxon>
        <taxon>Methanosarcinales</taxon>
        <taxon>ANME-2 cluster</taxon>
        <taxon>Candidatus Syntropharchaeum</taxon>
    </lineage>
</organism>
<dbReference type="EMBL" id="DRIE01000136">
    <property type="protein sequence ID" value="HEC57872.1"/>
    <property type="molecule type" value="Genomic_DNA"/>
</dbReference>
<dbReference type="Proteomes" id="UP000185779">
    <property type="component" value="Unassembled WGS sequence"/>
</dbReference>
<evidence type="ECO:0000256" key="3">
    <source>
        <dbReference type="ARBA" id="ARBA00022840"/>
    </source>
</evidence>
<keyword evidence="7" id="KW-1185">Reference proteome</keyword>
<dbReference type="PROSITE" id="PS00211">
    <property type="entry name" value="ABC_TRANSPORTER_1"/>
    <property type="match status" value="1"/>
</dbReference>
<evidence type="ECO:0000259" key="4">
    <source>
        <dbReference type="PROSITE" id="PS50893"/>
    </source>
</evidence>
<dbReference type="GO" id="GO:0005524">
    <property type="term" value="F:ATP binding"/>
    <property type="evidence" value="ECO:0007669"/>
    <property type="project" value="UniProtKB-KW"/>
</dbReference>
<dbReference type="PATRIC" id="fig|1839936.3.peg.850"/>
<dbReference type="SMART" id="SM00382">
    <property type="entry name" value="AAA"/>
    <property type="match status" value="1"/>
</dbReference>
<sequence>MSKIVVRDLTKRFGDLLVIKDLSFDVKERELLCMVGPSGCGKSTILRILVGLDTDYEGEVMIDDEPLTGHNPKIGLVFQEHALFMWRTVLGNVEFGLEVKGVDKKRRREISMDAIRMVGLEGFENCYPHELSGGMKQRAALARVLVNDPEILLMDEPFAAVDAQTRNILQEELIDLWHRTGNTILFVTHSIDEAVYLGDRIIVLDRRPTRVRATFDNTIPRPRDRTSAPCVELRRKILGVLKEIRAGVKEDFTTFK</sequence>
<reference evidence="6 7" key="1">
    <citation type="submission" date="2016-05" db="EMBL/GenBank/DDBJ databases">
        <title>Microbial consortia oxidize butane by reversing methanogenesis.</title>
        <authorList>
            <person name="Laso-Perez R."/>
            <person name="Richter M."/>
            <person name="Wegener G."/>
            <person name="Musat F."/>
        </authorList>
    </citation>
    <scope>NUCLEOTIDE SEQUENCE [LARGE SCALE GENOMIC DNA]</scope>
    <source>
        <strain evidence="6">BOX1</strain>
    </source>
</reference>